<feature type="transmembrane region" description="Helical" evidence="2">
    <location>
        <begin position="1017"/>
        <end position="1038"/>
    </location>
</feature>
<sequence>MSPWRLIVRPIVLCVCWLARPSWASRFFSGSFPPYPACDANYNAACSPTNAFKAVRQAVSQLEGLTTAGEVDAWMQALNSSQYDNGVDGFGFGPMVISADGTMLADPANSELSGKSLSDLLTLQNGSCSQIELLTTGCARVAMTIFQEDLLAQWREALEGDGWAVWVWTSRSAEPNDKGTVVPEKMVGYIENLSTPLGELWVISSYSNKPLASGFASDATCSVAYNELCSVELSRMLVGEGLSQMMMASTPGELAWVFYDITFEDRYQAGSGFYIFVYRFGPAGSPGERGECVAHGANSGHVGQNLPEILLKVNNLAVDGQALHDAFFTAAEDGGGWVSYGWRNNPTDPVGFKIAFIAGTEKFGVKYYLGVGFNHNHPVVAPGPHCSTCSMTSSYQCAIRNTYMLIGHVQAFLLTDVEQTSAWNALTTSRNDDLALVPMDGNVEEAGYKFGDVGDPHAFYPFVYDFNGSCVAHAANGALVGRTLWEILEYASMNQECDDTSLNCNITAVDGWQLNEDFKSAAAGGGGWVKYAWRSSVSDPAFEKVAYLIKISKYGRDFYAGVGYNNVIWNPESAQNCDAEFAGTCSEDAVLAIVGQMTAAINNAQDPADLDMIFAEATNGTGDEYRRLGGFVVEVYDESGVCMSNGCYPEHVGLTLEGIFLKVGSKLLGADQYASQYQSSSGAFFTYNWQTENMAAPVVRKAFAQKATYKPLGSYTEDHYYIVSSFVDAIPPPQCTSDADCPPSAACAANGRCQCQAGTVASYNASGACGAVHGCSCETQDYSMTCDVNPCPVGMFGTASGACQACDPGKYADSVASSECSACAPGKYQDEYGQTACFNCSAGSAVNAGGSTACDACVEGWFQAGAGASLCEKCPLGSFSNDTMNTECTSCPDPRETTVDRAALSQWECVCEAGSYRAAGHSAADGVHQPCLPCPEGTECSEGNQEPVLLRGFWADAGDSTDRDYSVFRCRDGLECPGGPMGTCARGREGIGCANCLPNHQIDKVTGGCDKCTGSSLVPILFIIAVGVAGLVAMALYAKVDVSRINLNTLAVGICIGQTAVAVQALSVFRVLEVKWVEPIRSFLNVVSVLSFNLDVLAVSCMFPDSDALGKYVLKLFIFPTGILLLCAIFFVMNRLFKQNITVDHIINSIGLLFLVLFLTLAMLSLSPFHCASSPNGTVSLVSNPSVLCSFSNATWTGLAVFGAFAILGFVVFFAAWVTWVTLQYPKLISNGSGMLIINRYRFLFQRFTVECYFFTPIYLSRNFVIAILPVAFADDGHRQVFLLACVLMAFGFVQGWLQPWRGLMPNLLDTVTTACLIMALLGAALLHDVDYDAVVADMQVFFTILIVVMCITLCTFVMLLSWRRLFPSKLYAAFLCHHKQGCAVGARLMKLELELRLKKQVFLDSDALNNLEDLLETVRASIGTLVVLLTAGTLSRPWCAGEIATAFKNGVQIVPVAYDDYTELTEEDVKEASIAARWSPEAFGPCVAQGVLLSAVADAYDHVRLLHKIACPRVAACMEGNPALAMDAVRLVASLCRSNGKRQMTVSQLGLEDSNRTSVRSEDSEKEHQGASDELGMAVSSTSSSGGMTARSSHSAQLDFAVLANYTCGESISAARVLSRLVRGKTQMRTTDLLHPRDVQEARAHSPTLGCLCVLFTQDCLSSEGFPKTLVAGLEAWGKATILTVTMTGFAFPTSEVMRMSLVPQVAKILSETEDKVTKIYQKLFSILACPFTPSGHISVLEVEVGGIIRRMRSDTKRNTHSSLGKEGPKHCNGSSSQAASGADLVTDSLSPEIGADGLPDGNEFNSVSSDHTEHLSV</sequence>
<dbReference type="Proteomes" id="UP001189429">
    <property type="component" value="Unassembled WGS sequence"/>
</dbReference>
<feature type="domain" description="Tyrosine-protein kinase ephrin type A/B receptor-like" evidence="4">
    <location>
        <begin position="865"/>
        <end position="909"/>
    </location>
</feature>
<accession>A0ABN9VXK1</accession>
<feature type="region of interest" description="Disordered" evidence="1">
    <location>
        <begin position="1547"/>
        <end position="1591"/>
    </location>
</feature>
<evidence type="ECO:0000256" key="1">
    <source>
        <dbReference type="SAM" id="MobiDB-lite"/>
    </source>
</evidence>
<feature type="transmembrane region" description="Helical" evidence="2">
    <location>
        <begin position="1050"/>
        <end position="1072"/>
    </location>
</feature>
<feature type="transmembrane region" description="Helical" evidence="2">
    <location>
        <begin position="1145"/>
        <end position="1166"/>
    </location>
</feature>
<keyword evidence="2" id="KW-1133">Transmembrane helix</keyword>
<proteinExistence type="predicted"/>
<dbReference type="SUPFAM" id="SSF52200">
    <property type="entry name" value="Toll/Interleukin receptor TIR domain"/>
    <property type="match status" value="1"/>
</dbReference>
<feature type="compositionally biased region" description="Basic and acidic residues" evidence="1">
    <location>
        <begin position="1554"/>
        <end position="1572"/>
    </location>
</feature>
<feature type="chain" id="PRO_5047279490" description="Tyrosine-protein kinase ephrin type A/B receptor-like domain-containing protein" evidence="3">
    <location>
        <begin position="25"/>
        <end position="1819"/>
    </location>
</feature>
<feature type="compositionally biased region" description="Polar residues" evidence="1">
    <location>
        <begin position="1580"/>
        <end position="1591"/>
    </location>
</feature>
<feature type="transmembrane region" description="Helical" evidence="2">
    <location>
        <begin position="1200"/>
        <end position="1223"/>
    </location>
</feature>
<dbReference type="Gene3D" id="3.30.450.20">
    <property type="entry name" value="PAS domain"/>
    <property type="match status" value="2"/>
</dbReference>
<gene>
    <name evidence="5" type="ORF">PCOR1329_LOCUS62164</name>
</gene>
<dbReference type="PANTHER" id="PTHR46967">
    <property type="entry name" value="INSULIN-LIKE GROWTH FACTOR BINDING PROTEIN,N-TERMINAL"/>
    <property type="match status" value="1"/>
</dbReference>
<evidence type="ECO:0000256" key="3">
    <source>
        <dbReference type="SAM" id="SignalP"/>
    </source>
</evidence>
<feature type="transmembrane region" description="Helical" evidence="2">
    <location>
        <begin position="1307"/>
        <end position="1327"/>
    </location>
</feature>
<evidence type="ECO:0000313" key="5">
    <source>
        <dbReference type="EMBL" id="CAK0878371.1"/>
    </source>
</evidence>
<evidence type="ECO:0000256" key="2">
    <source>
        <dbReference type="SAM" id="Phobius"/>
    </source>
</evidence>
<keyword evidence="6" id="KW-1185">Reference proteome</keyword>
<keyword evidence="2" id="KW-0472">Membrane</keyword>
<dbReference type="Pfam" id="PF07699">
    <property type="entry name" value="Ephrin_rec_like"/>
    <property type="match status" value="1"/>
</dbReference>
<reference evidence="5" key="1">
    <citation type="submission" date="2023-10" db="EMBL/GenBank/DDBJ databases">
        <authorList>
            <person name="Chen Y."/>
            <person name="Shah S."/>
            <person name="Dougan E. K."/>
            <person name="Thang M."/>
            <person name="Chan C."/>
        </authorList>
    </citation>
    <scope>NUCLEOTIDE SEQUENCE [LARGE SCALE GENOMIC DNA]</scope>
</reference>
<keyword evidence="3" id="KW-0732">Signal</keyword>
<evidence type="ECO:0000313" key="6">
    <source>
        <dbReference type="Proteomes" id="UP001189429"/>
    </source>
</evidence>
<feature type="transmembrane region" description="Helical" evidence="2">
    <location>
        <begin position="1281"/>
        <end position="1298"/>
    </location>
</feature>
<feature type="transmembrane region" description="Helical" evidence="2">
    <location>
        <begin position="1339"/>
        <end position="1361"/>
    </location>
</feature>
<keyword evidence="2" id="KW-0812">Transmembrane</keyword>
<name>A0ABN9VXK1_9DINO</name>
<dbReference type="PANTHER" id="PTHR46967:SF1">
    <property type="entry name" value="KERATIN-ASSOCIATED PROTEIN 16-1-LIKE"/>
    <property type="match status" value="1"/>
</dbReference>
<feature type="transmembrane region" description="Helical" evidence="2">
    <location>
        <begin position="1112"/>
        <end position="1133"/>
    </location>
</feature>
<comment type="caution">
    <text evidence="5">The sequence shown here is derived from an EMBL/GenBank/DDBJ whole genome shotgun (WGS) entry which is preliminary data.</text>
</comment>
<dbReference type="SMART" id="SM01411">
    <property type="entry name" value="Ephrin_rec_like"/>
    <property type="match status" value="2"/>
</dbReference>
<dbReference type="InterPro" id="IPR011641">
    <property type="entry name" value="Tyr-kin_ephrin_A/B_rcpt-like"/>
</dbReference>
<dbReference type="CDD" id="cd00185">
    <property type="entry name" value="TNFRSF"/>
    <property type="match status" value="2"/>
</dbReference>
<feature type="region of interest" description="Disordered" evidence="1">
    <location>
        <begin position="1755"/>
        <end position="1819"/>
    </location>
</feature>
<protein>
    <recommendedName>
        <fullName evidence="4">Tyrosine-protein kinase ephrin type A/B receptor-like domain-containing protein</fullName>
    </recommendedName>
</protein>
<dbReference type="EMBL" id="CAUYUJ010017839">
    <property type="protein sequence ID" value="CAK0878371.1"/>
    <property type="molecule type" value="Genomic_DNA"/>
</dbReference>
<organism evidence="5 6">
    <name type="scientific">Prorocentrum cordatum</name>
    <dbReference type="NCBI Taxonomy" id="2364126"/>
    <lineage>
        <taxon>Eukaryota</taxon>
        <taxon>Sar</taxon>
        <taxon>Alveolata</taxon>
        <taxon>Dinophyceae</taxon>
        <taxon>Prorocentrales</taxon>
        <taxon>Prorocentraceae</taxon>
        <taxon>Prorocentrum</taxon>
    </lineage>
</organism>
<evidence type="ECO:0000259" key="4">
    <source>
        <dbReference type="Pfam" id="PF07699"/>
    </source>
</evidence>
<dbReference type="Gene3D" id="2.10.50.10">
    <property type="entry name" value="Tumor Necrosis Factor Receptor, subunit A, domain 2"/>
    <property type="match status" value="2"/>
</dbReference>
<dbReference type="InterPro" id="IPR009030">
    <property type="entry name" value="Growth_fac_rcpt_cys_sf"/>
</dbReference>
<feature type="signal peptide" evidence="3">
    <location>
        <begin position="1"/>
        <end position="24"/>
    </location>
</feature>
<dbReference type="SUPFAM" id="SSF57184">
    <property type="entry name" value="Growth factor receptor domain"/>
    <property type="match status" value="1"/>
</dbReference>
<dbReference type="InterPro" id="IPR035897">
    <property type="entry name" value="Toll_tir_struct_dom_sf"/>
</dbReference>